<keyword evidence="1 2" id="KW-0694">RNA-binding</keyword>
<dbReference type="Pfam" id="PF01985">
    <property type="entry name" value="CRS1_YhbY"/>
    <property type="match status" value="1"/>
</dbReference>
<dbReference type="PROSITE" id="PS51295">
    <property type="entry name" value="CRM"/>
    <property type="match status" value="1"/>
</dbReference>
<evidence type="ECO:0000259" key="4">
    <source>
        <dbReference type="PROSITE" id="PS51295"/>
    </source>
</evidence>
<dbReference type="SUPFAM" id="SSF75471">
    <property type="entry name" value="YhbY-like"/>
    <property type="match status" value="1"/>
</dbReference>
<dbReference type="InterPro" id="IPR001890">
    <property type="entry name" value="RNA-binding_CRM"/>
</dbReference>
<feature type="region of interest" description="Disordered" evidence="3">
    <location>
        <begin position="71"/>
        <end position="100"/>
    </location>
</feature>
<comment type="caution">
    <text evidence="5">The sequence shown here is derived from an EMBL/GenBank/DDBJ whole genome shotgun (WGS) entry which is preliminary data.</text>
</comment>
<dbReference type="GO" id="GO:0003723">
    <property type="term" value="F:RNA binding"/>
    <property type="evidence" value="ECO:0007669"/>
    <property type="project" value="UniProtKB-UniRule"/>
</dbReference>
<evidence type="ECO:0000313" key="5">
    <source>
        <dbReference type="EMBL" id="OAY32912.1"/>
    </source>
</evidence>
<gene>
    <name evidence="5" type="ORF">MANES_13G055400v8</name>
</gene>
<organism evidence="5 6">
    <name type="scientific">Manihot esculenta</name>
    <name type="common">Cassava</name>
    <name type="synonym">Jatropha manihot</name>
    <dbReference type="NCBI Taxonomy" id="3983"/>
    <lineage>
        <taxon>Eukaryota</taxon>
        <taxon>Viridiplantae</taxon>
        <taxon>Streptophyta</taxon>
        <taxon>Embryophyta</taxon>
        <taxon>Tracheophyta</taxon>
        <taxon>Spermatophyta</taxon>
        <taxon>Magnoliopsida</taxon>
        <taxon>eudicotyledons</taxon>
        <taxon>Gunneridae</taxon>
        <taxon>Pentapetalae</taxon>
        <taxon>rosids</taxon>
        <taxon>fabids</taxon>
        <taxon>Malpighiales</taxon>
        <taxon>Euphorbiaceae</taxon>
        <taxon>Crotonoideae</taxon>
        <taxon>Manihoteae</taxon>
        <taxon>Manihot</taxon>
    </lineage>
</organism>
<keyword evidence="6" id="KW-1185">Reference proteome</keyword>
<dbReference type="PANTHER" id="PTHR31426">
    <property type="entry name" value="GROUP II INTRON SPLICING FACTOR CRS1-LIKE"/>
    <property type="match status" value="1"/>
</dbReference>
<dbReference type="EMBL" id="CM004399">
    <property type="protein sequence ID" value="OAY32912.1"/>
    <property type="molecule type" value="Genomic_DNA"/>
</dbReference>
<dbReference type="SMART" id="SM01103">
    <property type="entry name" value="CRS1_YhbY"/>
    <property type="match status" value="1"/>
</dbReference>
<dbReference type="STRING" id="3983.A0A2C9UQ90"/>
<dbReference type="Gramene" id="Manes.13G055400.9.v8.1">
    <property type="protein sequence ID" value="Manes.13G055400.9.v8.1.CDS"/>
    <property type="gene ID" value="Manes.13G055400.v8.1"/>
</dbReference>
<accession>A0A2C9UQ90</accession>
<sequence length="454" mass="51979">MVVKRVLSSRGLVAFCKSHLLKNLLSPSIPFFPKSFPCRNRYLLLGQSVCTIKGPHLEGCLSIHTGSVLNNEDKNGEPPAHSGKITTADGSDGSKMKRKKLKGKRAVVRWLKFFRWKKKKEYERMTAEEKILYKLKKARMKEERLVQALKKIEPAESSEPTHDPEILTPEEHFFFLKMGLKCKNYVPVGRRGIYQGVILNMHLHWKKHQTLKVVVKTFSPEEVKEIAADLARLTGGIVLDIHEENTIIMYRGKNYSQPPTEIMSPRVTLGRKKALDKSKYRDGLRAIRRYIPRLEQDLELLKAQAKGKAESGAASVEETLKTEDDVRKSRSISSMQLEKPERLKEIIDRQEECPEDECATDLGMVSDSEDLSDIFETDSETETQDKAKGRLYLDEFERFPIEGNGDAEDLEEQLRQLCKDSKEAESSEKDVSPSLDEFDRMVLRAASLLKRQKR</sequence>
<dbReference type="InterPro" id="IPR040286">
    <property type="entry name" value="At3g25440-like"/>
</dbReference>
<dbReference type="AlphaFoldDB" id="A0A2C9UQ90"/>
<dbReference type="OrthoDB" id="1109414at2759"/>
<feature type="region of interest" description="Disordered" evidence="3">
    <location>
        <begin position="311"/>
        <end position="337"/>
    </location>
</feature>
<evidence type="ECO:0000256" key="2">
    <source>
        <dbReference type="PROSITE-ProRule" id="PRU00626"/>
    </source>
</evidence>
<name>A0A2C9UQ90_MANES</name>
<evidence type="ECO:0000256" key="1">
    <source>
        <dbReference type="ARBA" id="ARBA00022884"/>
    </source>
</evidence>
<protein>
    <recommendedName>
        <fullName evidence="4">CRM domain-containing protein</fullName>
    </recommendedName>
</protein>
<feature type="region of interest" description="Disordered" evidence="3">
    <location>
        <begin position="417"/>
        <end position="436"/>
    </location>
</feature>
<dbReference type="Proteomes" id="UP000091857">
    <property type="component" value="Chromosome 13"/>
</dbReference>
<proteinExistence type="predicted"/>
<evidence type="ECO:0000256" key="3">
    <source>
        <dbReference type="SAM" id="MobiDB-lite"/>
    </source>
</evidence>
<dbReference type="InterPro" id="IPR035920">
    <property type="entry name" value="YhbY-like_sf"/>
</dbReference>
<reference evidence="6" key="1">
    <citation type="journal article" date="2016" name="Nat. Biotechnol.">
        <title>Sequencing wild and cultivated cassava and related species reveals extensive interspecific hybridization and genetic diversity.</title>
        <authorList>
            <person name="Bredeson J.V."/>
            <person name="Lyons J.B."/>
            <person name="Prochnik S.E."/>
            <person name="Wu G.A."/>
            <person name="Ha C.M."/>
            <person name="Edsinger-Gonzales E."/>
            <person name="Grimwood J."/>
            <person name="Schmutz J."/>
            <person name="Rabbi I.Y."/>
            <person name="Egesi C."/>
            <person name="Nauluvula P."/>
            <person name="Lebot V."/>
            <person name="Ndunguru J."/>
            <person name="Mkamilo G."/>
            <person name="Bart R.S."/>
            <person name="Setter T.L."/>
            <person name="Gleadow R.M."/>
            <person name="Kulakow P."/>
            <person name="Ferguson M.E."/>
            <person name="Rounsley S."/>
            <person name="Rokhsar D.S."/>
        </authorList>
    </citation>
    <scope>NUCLEOTIDE SEQUENCE [LARGE SCALE GENOMIC DNA]</scope>
    <source>
        <strain evidence="6">cv. AM560-2</strain>
    </source>
</reference>
<evidence type="ECO:0000313" key="6">
    <source>
        <dbReference type="Proteomes" id="UP000091857"/>
    </source>
</evidence>
<dbReference type="Gene3D" id="3.30.110.60">
    <property type="entry name" value="YhbY-like"/>
    <property type="match status" value="1"/>
</dbReference>
<dbReference type="PANTHER" id="PTHR31426:SF5">
    <property type="entry name" value="OS04G0492900 PROTEIN"/>
    <property type="match status" value="1"/>
</dbReference>
<feature type="domain" description="CRM" evidence="4">
    <location>
        <begin position="165"/>
        <end position="262"/>
    </location>
</feature>
<feature type="compositionally biased region" description="Basic and acidic residues" evidence="3">
    <location>
        <begin position="318"/>
        <end position="328"/>
    </location>
</feature>